<dbReference type="AlphaFoldDB" id="H2YTY0"/>
<reference evidence="1" key="3">
    <citation type="submission" date="2025-09" db="UniProtKB">
        <authorList>
            <consortium name="Ensembl"/>
        </authorList>
    </citation>
    <scope>IDENTIFICATION</scope>
</reference>
<dbReference type="PANTHER" id="PTHR46263">
    <property type="entry name" value="ARMADILLO REPEAT-CONTAINING PROTEIN 7"/>
    <property type="match status" value="1"/>
</dbReference>
<accession>H2YTY0</accession>
<dbReference type="FunCoup" id="H2YTY0">
    <property type="interactions" value="2"/>
</dbReference>
<organism evidence="1 2">
    <name type="scientific">Ciona savignyi</name>
    <name type="common">Pacific transparent sea squirt</name>
    <dbReference type="NCBI Taxonomy" id="51511"/>
    <lineage>
        <taxon>Eukaryota</taxon>
        <taxon>Metazoa</taxon>
        <taxon>Chordata</taxon>
        <taxon>Tunicata</taxon>
        <taxon>Ascidiacea</taxon>
        <taxon>Phlebobranchia</taxon>
        <taxon>Cionidae</taxon>
        <taxon>Ciona</taxon>
    </lineage>
</organism>
<evidence type="ECO:0000313" key="2">
    <source>
        <dbReference type="Proteomes" id="UP000007875"/>
    </source>
</evidence>
<dbReference type="InterPro" id="IPR016024">
    <property type="entry name" value="ARM-type_fold"/>
</dbReference>
<reference evidence="2" key="1">
    <citation type="submission" date="2003-08" db="EMBL/GenBank/DDBJ databases">
        <authorList>
            <person name="Birren B."/>
            <person name="Nusbaum C."/>
            <person name="Abebe A."/>
            <person name="Abouelleil A."/>
            <person name="Adekoya E."/>
            <person name="Ait-zahra M."/>
            <person name="Allen N."/>
            <person name="Allen T."/>
            <person name="An P."/>
            <person name="Anderson M."/>
            <person name="Anderson S."/>
            <person name="Arachchi H."/>
            <person name="Armbruster J."/>
            <person name="Bachantsang P."/>
            <person name="Baldwin J."/>
            <person name="Barry A."/>
            <person name="Bayul T."/>
            <person name="Blitshsteyn B."/>
            <person name="Bloom T."/>
            <person name="Blye J."/>
            <person name="Boguslavskiy L."/>
            <person name="Borowsky M."/>
            <person name="Boukhgalter B."/>
            <person name="Brunache A."/>
            <person name="Butler J."/>
            <person name="Calixte N."/>
            <person name="Calvo S."/>
            <person name="Camarata J."/>
            <person name="Campo K."/>
            <person name="Chang J."/>
            <person name="Cheshatsang Y."/>
            <person name="Citroen M."/>
            <person name="Collymore A."/>
            <person name="Considine T."/>
            <person name="Cook A."/>
            <person name="Cooke P."/>
            <person name="Corum B."/>
            <person name="Cuomo C."/>
            <person name="David R."/>
            <person name="Dawoe T."/>
            <person name="Degray S."/>
            <person name="Dodge S."/>
            <person name="Dooley K."/>
            <person name="Dorje P."/>
            <person name="Dorjee K."/>
            <person name="Dorris L."/>
            <person name="Duffey N."/>
            <person name="Dupes A."/>
            <person name="Elkins T."/>
            <person name="Engels R."/>
            <person name="Erickson J."/>
            <person name="Farina A."/>
            <person name="Faro S."/>
            <person name="Ferreira P."/>
            <person name="Fischer H."/>
            <person name="Fitzgerald M."/>
            <person name="Foley K."/>
            <person name="Gage D."/>
            <person name="Galagan J."/>
            <person name="Gearin G."/>
            <person name="Gnerre S."/>
            <person name="Gnirke A."/>
            <person name="Goyette A."/>
            <person name="Graham J."/>
            <person name="Grandbois E."/>
            <person name="Gyaltsen K."/>
            <person name="Hafez N."/>
            <person name="Hagopian D."/>
            <person name="Hagos B."/>
            <person name="Hall J."/>
            <person name="Hatcher B."/>
            <person name="Heller A."/>
            <person name="Higgins H."/>
            <person name="Honan T."/>
            <person name="Horn A."/>
            <person name="Houde N."/>
            <person name="Hughes L."/>
            <person name="Hulme W."/>
            <person name="Husby E."/>
            <person name="Iliev I."/>
            <person name="Jaffe D."/>
            <person name="Jones C."/>
            <person name="Kamal M."/>
            <person name="Kamat A."/>
            <person name="Kamvysselis M."/>
            <person name="Karlsson E."/>
            <person name="Kells C."/>
            <person name="Kieu A."/>
            <person name="Kisner P."/>
            <person name="Kodira C."/>
            <person name="Kulbokas E."/>
            <person name="Labutti K."/>
            <person name="Lama D."/>
            <person name="Landers T."/>
            <person name="Leger J."/>
            <person name="Levine S."/>
            <person name="Lewis D."/>
            <person name="Lewis T."/>
            <person name="Lindblad-toh K."/>
            <person name="Liu X."/>
            <person name="Lokyitsang T."/>
            <person name="Lokyitsang Y."/>
            <person name="Lucien O."/>
            <person name="Lui A."/>
            <person name="Ma L.J."/>
            <person name="Mabbitt R."/>
            <person name="Macdonald J."/>
            <person name="Maclean C."/>
            <person name="Major J."/>
            <person name="Manning J."/>
            <person name="Marabella R."/>
            <person name="Maru K."/>
            <person name="Matthews C."/>
            <person name="Mauceli E."/>
            <person name="Mccarthy M."/>
            <person name="Mcdonough S."/>
            <person name="Mcghee T."/>
            <person name="Meldrim J."/>
            <person name="Meneus L."/>
            <person name="Mesirov J."/>
            <person name="Mihalev A."/>
            <person name="Mihova T."/>
            <person name="Mikkelsen T."/>
            <person name="Mlenga V."/>
            <person name="Moru K."/>
            <person name="Mozes J."/>
            <person name="Mulrain L."/>
            <person name="Munson G."/>
            <person name="Naylor J."/>
            <person name="Newes C."/>
            <person name="Nguyen C."/>
            <person name="Nguyen N."/>
            <person name="Nguyen T."/>
            <person name="Nicol R."/>
            <person name="Nielsen C."/>
            <person name="Nizzari M."/>
            <person name="Norbu C."/>
            <person name="Norbu N."/>
            <person name="O'donnell P."/>
            <person name="Okoawo O."/>
            <person name="O'leary S."/>
            <person name="Omotosho B."/>
            <person name="O'neill K."/>
            <person name="Osman S."/>
            <person name="Parker S."/>
            <person name="Perrin D."/>
            <person name="Phunkhang P."/>
            <person name="Piqani B."/>
            <person name="Purcell S."/>
            <person name="Rachupka T."/>
            <person name="Ramasamy U."/>
            <person name="Rameau R."/>
            <person name="Ray V."/>
            <person name="Raymond C."/>
            <person name="Retta R."/>
            <person name="Richardson S."/>
            <person name="Rise C."/>
            <person name="Rodriguez J."/>
            <person name="Rogers J."/>
            <person name="Rogov P."/>
            <person name="Rutman M."/>
            <person name="Schupbach R."/>
            <person name="Seaman C."/>
            <person name="Settipalli S."/>
            <person name="Sharpe T."/>
            <person name="Sheridan J."/>
            <person name="Sherpa N."/>
            <person name="Shi J."/>
            <person name="Smirnov S."/>
            <person name="Smith C."/>
            <person name="Sougnez C."/>
            <person name="Spencer B."/>
            <person name="Stalker J."/>
            <person name="Stange-thomann N."/>
            <person name="Stavropoulos S."/>
            <person name="Stetson K."/>
            <person name="Stone C."/>
            <person name="Stone S."/>
            <person name="Stubbs M."/>
            <person name="Talamas J."/>
            <person name="Tchuinga P."/>
            <person name="Tenzing P."/>
            <person name="Tesfaye S."/>
            <person name="Theodore J."/>
            <person name="Thoulutsang Y."/>
            <person name="Topham K."/>
            <person name="Towey S."/>
            <person name="Tsamla T."/>
            <person name="Tsomo N."/>
            <person name="Vallee D."/>
            <person name="Vassiliev H."/>
            <person name="Venkataraman V."/>
            <person name="Vinson J."/>
            <person name="Vo A."/>
            <person name="Wade C."/>
            <person name="Wang S."/>
            <person name="Wangchuk T."/>
            <person name="Wangdi T."/>
            <person name="Whittaker C."/>
            <person name="Wilkinson J."/>
            <person name="Wu Y."/>
            <person name="Wyman D."/>
            <person name="Yadav S."/>
            <person name="Yang S."/>
            <person name="Yang X."/>
            <person name="Yeager S."/>
            <person name="Yee E."/>
            <person name="Young G."/>
            <person name="Zainoun J."/>
            <person name="Zembeck L."/>
            <person name="Zimmer A."/>
            <person name="Zody M."/>
            <person name="Lander E."/>
        </authorList>
    </citation>
    <scope>NUCLEOTIDE SEQUENCE [LARGE SCALE GENOMIC DNA]</scope>
</reference>
<dbReference type="HOGENOM" id="CLU_099221_1_0_1"/>
<dbReference type="InterPro" id="IPR011989">
    <property type="entry name" value="ARM-like"/>
</dbReference>
<protein>
    <recommendedName>
        <fullName evidence="3">Armadillo repeat-containing domain-containing protein</fullName>
    </recommendedName>
</protein>
<dbReference type="eggNOG" id="KOG4646">
    <property type="taxonomic scope" value="Eukaryota"/>
</dbReference>
<dbReference type="OMA" id="AILQCML"/>
<dbReference type="Proteomes" id="UP000007875">
    <property type="component" value="Unassembled WGS sequence"/>
</dbReference>
<dbReference type="Gene3D" id="1.25.10.10">
    <property type="entry name" value="Leucine-rich Repeat Variant"/>
    <property type="match status" value="1"/>
</dbReference>
<dbReference type="PANTHER" id="PTHR46263:SF1">
    <property type="entry name" value="ARMADILLO REPEAT-CONTAINING PROTEIN 7"/>
    <property type="match status" value="1"/>
</dbReference>
<keyword evidence="2" id="KW-1185">Reference proteome</keyword>
<evidence type="ECO:0000313" key="1">
    <source>
        <dbReference type="Ensembl" id="ENSCSAVP00000008790.1"/>
    </source>
</evidence>
<dbReference type="GeneTree" id="ENSGT00940000171668"/>
<dbReference type="InterPro" id="IPR042462">
    <property type="entry name" value="ARMC7"/>
</dbReference>
<evidence type="ECO:0008006" key="3">
    <source>
        <dbReference type="Google" id="ProtNLM"/>
    </source>
</evidence>
<reference evidence="1" key="2">
    <citation type="submission" date="2025-08" db="UniProtKB">
        <authorList>
            <consortium name="Ensembl"/>
        </authorList>
    </citation>
    <scope>IDENTIFICATION</scope>
</reference>
<name>H2YTY0_CIOSA</name>
<sequence>MFSSRQRLKKRTTPKDLNRFDYLQALVTEFQDTSDNDAQLQVLANLANFSYDPINFEYLRKLQVPELFIDCIDDDEDLNGRTVQFGISGLCNLVADPKNRDVVLNIESSIHNIVRCLSSSEIETKLSAITTLIQLIVPTSRHRIVTPNVINCMRRIALAEEPRLKKLAEVFLLDYCQNMQISDQ</sequence>
<dbReference type="STRING" id="51511.ENSCSAVP00000008790"/>
<dbReference type="InParanoid" id="H2YTY0"/>
<dbReference type="SUPFAM" id="SSF48371">
    <property type="entry name" value="ARM repeat"/>
    <property type="match status" value="1"/>
</dbReference>
<dbReference type="Ensembl" id="ENSCSAVT00000008903.1">
    <property type="protein sequence ID" value="ENSCSAVP00000008790.1"/>
    <property type="gene ID" value="ENSCSAVG00000005211.1"/>
</dbReference>
<proteinExistence type="predicted"/>